<proteinExistence type="predicted"/>
<organism evidence="1 2">
    <name type="scientific">Catharanthus roseus</name>
    <name type="common">Madagascar periwinkle</name>
    <name type="synonym">Vinca rosea</name>
    <dbReference type="NCBI Taxonomy" id="4058"/>
    <lineage>
        <taxon>Eukaryota</taxon>
        <taxon>Viridiplantae</taxon>
        <taxon>Streptophyta</taxon>
        <taxon>Embryophyta</taxon>
        <taxon>Tracheophyta</taxon>
        <taxon>Spermatophyta</taxon>
        <taxon>Magnoliopsida</taxon>
        <taxon>eudicotyledons</taxon>
        <taxon>Gunneridae</taxon>
        <taxon>Pentapetalae</taxon>
        <taxon>asterids</taxon>
        <taxon>lamiids</taxon>
        <taxon>Gentianales</taxon>
        <taxon>Apocynaceae</taxon>
        <taxon>Rauvolfioideae</taxon>
        <taxon>Vinceae</taxon>
        <taxon>Catharanthinae</taxon>
        <taxon>Catharanthus</taxon>
    </lineage>
</organism>
<name>A0ACC0AK45_CATRO</name>
<protein>
    <submittedName>
        <fullName evidence="1">Uncharacterized protein</fullName>
    </submittedName>
</protein>
<dbReference type="EMBL" id="CM044706">
    <property type="protein sequence ID" value="KAI5660392.1"/>
    <property type="molecule type" value="Genomic_DNA"/>
</dbReference>
<comment type="caution">
    <text evidence="1">The sequence shown here is derived from an EMBL/GenBank/DDBJ whole genome shotgun (WGS) entry which is preliminary data.</text>
</comment>
<dbReference type="Proteomes" id="UP001060085">
    <property type="component" value="Linkage Group LG06"/>
</dbReference>
<keyword evidence="2" id="KW-1185">Reference proteome</keyword>
<sequence length="152" mass="17362">MATTVGCGSPSTSWIHLKNLSKRKANNSKNKFRVSCVSSTVADPYKTLRIHPGASESEVRKAFRQLALKYHPDVCRGSNCGVQFHQINEAYDIVMSNLREDTSEPEMNAYDVYDPDEPLRGMNDPDWDMWEEWMGWEGAGIRDYTSHINPYI</sequence>
<gene>
    <name evidence="1" type="ORF">M9H77_29185</name>
</gene>
<evidence type="ECO:0000313" key="1">
    <source>
        <dbReference type="EMBL" id="KAI5660392.1"/>
    </source>
</evidence>
<evidence type="ECO:0000313" key="2">
    <source>
        <dbReference type="Proteomes" id="UP001060085"/>
    </source>
</evidence>
<reference evidence="2" key="1">
    <citation type="journal article" date="2023" name="Nat. Plants">
        <title>Single-cell RNA sequencing provides a high-resolution roadmap for understanding the multicellular compartmentation of specialized metabolism.</title>
        <authorList>
            <person name="Sun S."/>
            <person name="Shen X."/>
            <person name="Li Y."/>
            <person name="Li Y."/>
            <person name="Wang S."/>
            <person name="Li R."/>
            <person name="Zhang H."/>
            <person name="Shen G."/>
            <person name="Guo B."/>
            <person name="Wei J."/>
            <person name="Xu J."/>
            <person name="St-Pierre B."/>
            <person name="Chen S."/>
            <person name="Sun C."/>
        </authorList>
    </citation>
    <scope>NUCLEOTIDE SEQUENCE [LARGE SCALE GENOMIC DNA]</scope>
</reference>
<accession>A0ACC0AK45</accession>